<proteinExistence type="inferred from homology"/>
<evidence type="ECO:0000313" key="7">
    <source>
        <dbReference type="EMBL" id="MBB5954051.1"/>
    </source>
</evidence>
<dbReference type="InterPro" id="IPR000847">
    <property type="entry name" value="LysR_HTH_N"/>
</dbReference>
<evidence type="ECO:0000313" key="8">
    <source>
        <dbReference type="Proteomes" id="UP000547510"/>
    </source>
</evidence>
<dbReference type="SUPFAM" id="SSF46785">
    <property type="entry name" value="Winged helix' DNA-binding domain"/>
    <property type="match status" value="1"/>
</dbReference>
<evidence type="ECO:0000256" key="1">
    <source>
        <dbReference type="ARBA" id="ARBA00009437"/>
    </source>
</evidence>
<evidence type="ECO:0000256" key="4">
    <source>
        <dbReference type="ARBA" id="ARBA00023163"/>
    </source>
</evidence>
<dbReference type="SUPFAM" id="SSF53850">
    <property type="entry name" value="Periplasmic binding protein-like II"/>
    <property type="match status" value="1"/>
</dbReference>
<dbReference type="AlphaFoldDB" id="A0A841CA43"/>
<dbReference type="Pfam" id="PF03466">
    <property type="entry name" value="LysR_substrate"/>
    <property type="match status" value="1"/>
</dbReference>
<evidence type="ECO:0000256" key="3">
    <source>
        <dbReference type="ARBA" id="ARBA00023125"/>
    </source>
</evidence>
<dbReference type="PANTHER" id="PTHR30346:SF0">
    <property type="entry name" value="HCA OPERON TRANSCRIPTIONAL ACTIVATOR HCAR"/>
    <property type="match status" value="1"/>
</dbReference>
<dbReference type="Gene3D" id="1.10.10.10">
    <property type="entry name" value="Winged helix-like DNA-binding domain superfamily/Winged helix DNA-binding domain"/>
    <property type="match status" value="1"/>
</dbReference>
<keyword evidence="8" id="KW-1185">Reference proteome</keyword>
<organism evidence="7 8">
    <name type="scientific">Saccharothrix tamanrassetensis</name>
    <dbReference type="NCBI Taxonomy" id="1051531"/>
    <lineage>
        <taxon>Bacteria</taxon>
        <taxon>Bacillati</taxon>
        <taxon>Actinomycetota</taxon>
        <taxon>Actinomycetes</taxon>
        <taxon>Pseudonocardiales</taxon>
        <taxon>Pseudonocardiaceae</taxon>
        <taxon>Saccharothrix</taxon>
    </lineage>
</organism>
<dbReference type="GO" id="GO:0003700">
    <property type="term" value="F:DNA-binding transcription factor activity"/>
    <property type="evidence" value="ECO:0007669"/>
    <property type="project" value="InterPro"/>
</dbReference>
<dbReference type="GO" id="GO:0003677">
    <property type="term" value="F:DNA binding"/>
    <property type="evidence" value="ECO:0007669"/>
    <property type="project" value="UniProtKB-KW"/>
</dbReference>
<feature type="domain" description="HTH lysR-type" evidence="6">
    <location>
        <begin position="3"/>
        <end position="60"/>
    </location>
</feature>
<dbReference type="InterPro" id="IPR036390">
    <property type="entry name" value="WH_DNA-bd_sf"/>
</dbReference>
<evidence type="ECO:0000259" key="6">
    <source>
        <dbReference type="PROSITE" id="PS50931"/>
    </source>
</evidence>
<dbReference type="InterPro" id="IPR005119">
    <property type="entry name" value="LysR_subst-bd"/>
</dbReference>
<dbReference type="PROSITE" id="PS50931">
    <property type="entry name" value="HTH_LYSR"/>
    <property type="match status" value="1"/>
</dbReference>
<comment type="similarity">
    <text evidence="1">Belongs to the LysR transcriptional regulatory family.</text>
</comment>
<comment type="caution">
    <text evidence="7">The sequence shown here is derived from an EMBL/GenBank/DDBJ whole genome shotgun (WGS) entry which is preliminary data.</text>
</comment>
<evidence type="ECO:0000256" key="5">
    <source>
        <dbReference type="SAM" id="MobiDB-lite"/>
    </source>
</evidence>
<name>A0A841CA43_9PSEU</name>
<evidence type="ECO:0000256" key="2">
    <source>
        <dbReference type="ARBA" id="ARBA00023015"/>
    </source>
</evidence>
<dbReference type="EMBL" id="JACHJN010000001">
    <property type="protein sequence ID" value="MBB5954051.1"/>
    <property type="molecule type" value="Genomic_DNA"/>
</dbReference>
<dbReference type="Pfam" id="PF00126">
    <property type="entry name" value="HTH_1"/>
    <property type="match status" value="1"/>
</dbReference>
<dbReference type="InterPro" id="IPR036388">
    <property type="entry name" value="WH-like_DNA-bd_sf"/>
</dbReference>
<dbReference type="Gene3D" id="3.40.190.290">
    <property type="match status" value="1"/>
</dbReference>
<keyword evidence="4" id="KW-0804">Transcription</keyword>
<dbReference type="Proteomes" id="UP000547510">
    <property type="component" value="Unassembled WGS sequence"/>
</dbReference>
<sequence length="345" mass="37941">MHLEIRHARVVMTLAEAGSISKAAARLSLPQPSLTAQLRRIEKAVGGDLFVRSAFGITPTPLGERLIPMLADLATRADAVVAEASSLSSGILRIGNAEWTPVTLRRALQSSLPSVEVQTVTLDPALAVDAVSRGELTAALIPSPEAVDGVRDLDPTLAKEIIVREPIWLALPRDHALARRTTVSRRHMVSLSWVHHVPGHWFHPVEEHLFRKLDHPTPEVLHYAGGHAEAMSWVRDAGAAALATPTGSTSDVSLVAVTEPLRSRLLLVWRPGSIHPNTLRQLIDALRRYYCEYARTIPRYWNWMTERPTDFPELANFLPRPSRWWPRDSGAEQPGGGPAPRTAGT</sequence>
<reference evidence="7 8" key="1">
    <citation type="submission" date="2020-08" db="EMBL/GenBank/DDBJ databases">
        <title>Genomic Encyclopedia of Type Strains, Phase III (KMG-III): the genomes of soil and plant-associated and newly described type strains.</title>
        <authorList>
            <person name="Whitman W."/>
        </authorList>
    </citation>
    <scope>NUCLEOTIDE SEQUENCE [LARGE SCALE GENOMIC DNA]</scope>
    <source>
        <strain evidence="7 8">CECT 8640</strain>
    </source>
</reference>
<feature type="region of interest" description="Disordered" evidence="5">
    <location>
        <begin position="325"/>
        <end position="345"/>
    </location>
</feature>
<dbReference type="RefSeq" id="WP_184687962.1">
    <property type="nucleotide sequence ID" value="NZ_JACHJN010000001.1"/>
</dbReference>
<keyword evidence="3 7" id="KW-0238">DNA-binding</keyword>
<accession>A0A841CA43</accession>
<keyword evidence="2" id="KW-0805">Transcription regulation</keyword>
<gene>
    <name evidence="7" type="ORF">FHS29_000621</name>
</gene>
<dbReference type="PANTHER" id="PTHR30346">
    <property type="entry name" value="TRANSCRIPTIONAL DUAL REGULATOR HCAR-RELATED"/>
    <property type="match status" value="1"/>
</dbReference>
<dbReference type="PRINTS" id="PR00039">
    <property type="entry name" value="HTHLYSR"/>
</dbReference>
<protein>
    <submittedName>
        <fullName evidence="7">DNA-binding transcriptional LysR family regulator</fullName>
    </submittedName>
</protein>
<dbReference type="GO" id="GO:0032993">
    <property type="term" value="C:protein-DNA complex"/>
    <property type="evidence" value="ECO:0007669"/>
    <property type="project" value="TreeGrafter"/>
</dbReference>